<dbReference type="Gene3D" id="3.40.50.150">
    <property type="entry name" value="Vaccinia Virus protein VP39"/>
    <property type="match status" value="1"/>
</dbReference>
<dbReference type="EMBL" id="LT828648">
    <property type="protein sequence ID" value="SLM49622.1"/>
    <property type="molecule type" value="Genomic_DNA"/>
</dbReference>
<name>A0A1W1I9G0_9BACT</name>
<dbReference type="AlphaFoldDB" id="A0A1W1I9G0"/>
<reference evidence="1 2" key="1">
    <citation type="submission" date="2017-03" db="EMBL/GenBank/DDBJ databases">
        <authorList>
            <person name="Afonso C.L."/>
            <person name="Miller P.J."/>
            <person name="Scott M.A."/>
            <person name="Spackman E."/>
            <person name="Goraichik I."/>
            <person name="Dimitrov K.M."/>
            <person name="Suarez D.L."/>
            <person name="Swayne D.E."/>
        </authorList>
    </citation>
    <scope>NUCLEOTIDE SEQUENCE [LARGE SCALE GENOMIC DNA]</scope>
    <source>
        <strain evidence="1">Genome sequencing of Nitrospira japonica strain NJ11</strain>
    </source>
</reference>
<gene>
    <name evidence="1" type="ORF">NSJP_3455</name>
</gene>
<proteinExistence type="predicted"/>
<dbReference type="CDD" id="cd02440">
    <property type="entry name" value="AdoMet_MTases"/>
    <property type="match status" value="1"/>
</dbReference>
<dbReference type="Pfam" id="PF13489">
    <property type="entry name" value="Methyltransf_23"/>
    <property type="match status" value="1"/>
</dbReference>
<dbReference type="PANTHER" id="PTHR43861">
    <property type="entry name" value="TRANS-ACONITATE 2-METHYLTRANSFERASE-RELATED"/>
    <property type="match status" value="1"/>
</dbReference>
<accession>A0A1W1I9G0</accession>
<sequence length="219" mass="25076">MTTLSQYLSRTQLLQERCRGRRVLHLGCSSGQYLKDRLMRGSLLHWMLRDEAGELHGVDLDGKSLDTMREMGFRHLHEGNAEELEKLDLKETFDIVLAGDLLEHITKPGSMLEGVRRFLKPTGSFIVSTNNAFGLHYQLRRWSGQYVEHVEHVCFYSPETLLHLFERHGYDIAEMYGAYTEPPYSWKQKVKFAIGQPLFKLVPVLAGTIIVVATPKIAS</sequence>
<evidence type="ECO:0000313" key="2">
    <source>
        <dbReference type="Proteomes" id="UP000192042"/>
    </source>
</evidence>
<evidence type="ECO:0000313" key="1">
    <source>
        <dbReference type="EMBL" id="SLM49622.1"/>
    </source>
</evidence>
<keyword evidence="2" id="KW-1185">Reference proteome</keyword>
<dbReference type="KEGG" id="nja:NSJP_3455"/>
<dbReference type="STRING" id="1325564.NSJP_3455"/>
<dbReference type="SUPFAM" id="SSF53335">
    <property type="entry name" value="S-adenosyl-L-methionine-dependent methyltransferases"/>
    <property type="match status" value="1"/>
</dbReference>
<protein>
    <submittedName>
        <fullName evidence="1">Uncharacterized protein</fullName>
    </submittedName>
</protein>
<dbReference type="InterPro" id="IPR029063">
    <property type="entry name" value="SAM-dependent_MTases_sf"/>
</dbReference>
<dbReference type="Proteomes" id="UP000192042">
    <property type="component" value="Chromosome I"/>
</dbReference>
<organism evidence="1 2">
    <name type="scientific">Nitrospira japonica</name>
    <dbReference type="NCBI Taxonomy" id="1325564"/>
    <lineage>
        <taxon>Bacteria</taxon>
        <taxon>Pseudomonadati</taxon>
        <taxon>Nitrospirota</taxon>
        <taxon>Nitrospiria</taxon>
        <taxon>Nitrospirales</taxon>
        <taxon>Nitrospiraceae</taxon>
        <taxon>Nitrospira</taxon>
    </lineage>
</organism>